<evidence type="ECO:0000256" key="3">
    <source>
        <dbReference type="ARBA" id="ARBA00022490"/>
    </source>
</evidence>
<dbReference type="PANTHER" id="PTHR12750:SF9">
    <property type="entry name" value="INOSITOL HEXAKISPHOSPHATE AND DIPHOSPHOINOSITOL-PENTAKISPHOSPHATE KINASE"/>
    <property type="match status" value="1"/>
</dbReference>
<dbReference type="FunFam" id="3.30.470.20:FF:000036">
    <property type="entry name" value="Inositol hexakisphosphate and diphosphoinositol-pentakisphosphate kinase"/>
    <property type="match status" value="1"/>
</dbReference>
<comment type="subcellular location">
    <subcellularLocation>
        <location evidence="1 11">Cytoplasm</location>
        <location evidence="1 11">Cytosol</location>
    </subcellularLocation>
</comment>
<dbReference type="EnsemblProtists" id="EKX51993">
    <property type="protein sequence ID" value="EKX51993"/>
    <property type="gene ID" value="GUITHDRAFT_161489"/>
</dbReference>
<keyword evidence="6 11" id="KW-0547">Nucleotide-binding</keyword>
<feature type="domain" description="VIP1 N-terminal" evidence="13">
    <location>
        <begin position="18"/>
        <end position="120"/>
    </location>
</feature>
<dbReference type="PROSITE" id="PS00616">
    <property type="entry name" value="HIS_ACID_PHOSPHAT_1"/>
    <property type="match status" value="1"/>
</dbReference>
<comment type="catalytic activity">
    <reaction evidence="10">
        <text>1D-myo-inositol hexakisphosphate + ATP = 1-diphospho-1D-myo-inositol 2,3,4,5,6-pentakisphosphate + ADP</text>
        <dbReference type="Rhea" id="RHEA:37459"/>
        <dbReference type="ChEBI" id="CHEBI:30616"/>
        <dbReference type="ChEBI" id="CHEBI:58130"/>
        <dbReference type="ChEBI" id="CHEBI:74946"/>
        <dbReference type="ChEBI" id="CHEBI:456216"/>
        <dbReference type="EC" id="2.7.4.24"/>
    </reaction>
    <physiologicalReaction direction="left-to-right" evidence="10">
        <dbReference type="Rhea" id="RHEA:37460"/>
    </physiologicalReaction>
</comment>
<evidence type="ECO:0000256" key="1">
    <source>
        <dbReference type="ARBA" id="ARBA00004514"/>
    </source>
</evidence>
<dbReference type="eggNOG" id="KOG1057">
    <property type="taxonomic scope" value="Eukaryota"/>
</dbReference>
<dbReference type="GO" id="GO:0006020">
    <property type="term" value="P:inositol metabolic process"/>
    <property type="evidence" value="ECO:0007669"/>
    <property type="project" value="TreeGrafter"/>
</dbReference>
<feature type="compositionally biased region" description="Acidic residues" evidence="12">
    <location>
        <begin position="1385"/>
        <end position="1400"/>
    </location>
</feature>
<reference evidence="15" key="3">
    <citation type="submission" date="2016-03" db="UniProtKB">
        <authorList>
            <consortium name="EnsemblProtists"/>
        </authorList>
    </citation>
    <scope>IDENTIFICATION</scope>
</reference>
<evidence type="ECO:0000313" key="16">
    <source>
        <dbReference type="Proteomes" id="UP000011087"/>
    </source>
</evidence>
<dbReference type="PANTHER" id="PTHR12750">
    <property type="entry name" value="DIPHOSPHOINOSITOL PENTAKISPHOSPHATE KINASE"/>
    <property type="match status" value="1"/>
</dbReference>
<dbReference type="Proteomes" id="UP000011087">
    <property type="component" value="Unassembled WGS sequence"/>
</dbReference>
<gene>
    <name evidence="14" type="ORF">GUITHDRAFT_161489</name>
</gene>
<dbReference type="InterPro" id="IPR037446">
    <property type="entry name" value="His_Pase_VIP1"/>
</dbReference>
<dbReference type="CDD" id="cd07061">
    <property type="entry name" value="HP_HAP_like"/>
    <property type="match status" value="1"/>
</dbReference>
<feature type="compositionally biased region" description="Acidic residues" evidence="12">
    <location>
        <begin position="403"/>
        <end position="415"/>
    </location>
</feature>
<evidence type="ECO:0000259" key="13">
    <source>
        <dbReference type="Pfam" id="PF18086"/>
    </source>
</evidence>
<dbReference type="HOGENOM" id="CLU_254383_0_0_1"/>
<dbReference type="GO" id="GO:0032958">
    <property type="term" value="P:inositol phosphate biosynthetic process"/>
    <property type="evidence" value="ECO:0007669"/>
    <property type="project" value="TreeGrafter"/>
</dbReference>
<feature type="compositionally biased region" description="Polar residues" evidence="12">
    <location>
        <begin position="1045"/>
        <end position="1059"/>
    </location>
</feature>
<keyword evidence="16" id="KW-1185">Reference proteome</keyword>
<evidence type="ECO:0000256" key="8">
    <source>
        <dbReference type="ARBA" id="ARBA00022840"/>
    </source>
</evidence>
<keyword evidence="4" id="KW-0597">Phosphoprotein</keyword>
<feature type="compositionally biased region" description="Polar residues" evidence="12">
    <location>
        <begin position="1348"/>
        <end position="1362"/>
    </location>
</feature>
<evidence type="ECO:0000256" key="4">
    <source>
        <dbReference type="ARBA" id="ARBA00022553"/>
    </source>
</evidence>
<evidence type="ECO:0000256" key="11">
    <source>
        <dbReference type="RuleBase" id="RU365032"/>
    </source>
</evidence>
<dbReference type="GeneID" id="17308443"/>
<dbReference type="Gene3D" id="3.40.50.11950">
    <property type="match status" value="1"/>
</dbReference>
<reference evidence="16" key="2">
    <citation type="submission" date="2012-11" db="EMBL/GenBank/DDBJ databases">
        <authorList>
            <person name="Kuo A."/>
            <person name="Curtis B.A."/>
            <person name="Tanifuji G."/>
            <person name="Burki F."/>
            <person name="Gruber A."/>
            <person name="Irimia M."/>
            <person name="Maruyama S."/>
            <person name="Arias M.C."/>
            <person name="Ball S.G."/>
            <person name="Gile G.H."/>
            <person name="Hirakawa Y."/>
            <person name="Hopkins J.F."/>
            <person name="Rensing S.A."/>
            <person name="Schmutz J."/>
            <person name="Symeonidi A."/>
            <person name="Elias M."/>
            <person name="Eveleigh R.J."/>
            <person name="Herman E.K."/>
            <person name="Klute M.J."/>
            <person name="Nakayama T."/>
            <person name="Obornik M."/>
            <person name="Reyes-Prieto A."/>
            <person name="Armbrust E.V."/>
            <person name="Aves S.J."/>
            <person name="Beiko R.G."/>
            <person name="Coutinho P."/>
            <person name="Dacks J.B."/>
            <person name="Durnford D.G."/>
            <person name="Fast N.M."/>
            <person name="Green B.R."/>
            <person name="Grisdale C."/>
            <person name="Hempe F."/>
            <person name="Henrissat B."/>
            <person name="Hoppner M.P."/>
            <person name="Ishida K.-I."/>
            <person name="Kim E."/>
            <person name="Koreny L."/>
            <person name="Kroth P.G."/>
            <person name="Liu Y."/>
            <person name="Malik S.-B."/>
            <person name="Maier U.G."/>
            <person name="McRose D."/>
            <person name="Mock T."/>
            <person name="Neilson J.A."/>
            <person name="Onodera N.T."/>
            <person name="Poole A.M."/>
            <person name="Pritham E.J."/>
            <person name="Richards T.A."/>
            <person name="Rocap G."/>
            <person name="Roy S.W."/>
            <person name="Sarai C."/>
            <person name="Schaack S."/>
            <person name="Shirato S."/>
            <person name="Slamovits C.H."/>
            <person name="Spencer D.F."/>
            <person name="Suzuki S."/>
            <person name="Worden A.Z."/>
            <person name="Zauner S."/>
            <person name="Barry K."/>
            <person name="Bell C."/>
            <person name="Bharti A.K."/>
            <person name="Crow J.A."/>
            <person name="Grimwood J."/>
            <person name="Kramer R."/>
            <person name="Lindquist E."/>
            <person name="Lucas S."/>
            <person name="Salamov A."/>
            <person name="McFadden G.I."/>
            <person name="Lane C.E."/>
            <person name="Keeling P.J."/>
            <person name="Gray M.W."/>
            <person name="Grigoriev I.V."/>
            <person name="Archibald J.M."/>
        </authorList>
    </citation>
    <scope>NUCLEOTIDE SEQUENCE</scope>
    <source>
        <strain evidence="16">CCMP2712</strain>
    </source>
</reference>
<evidence type="ECO:0000256" key="9">
    <source>
        <dbReference type="ARBA" id="ARBA00033696"/>
    </source>
</evidence>
<evidence type="ECO:0000256" key="12">
    <source>
        <dbReference type="SAM" id="MobiDB-lite"/>
    </source>
</evidence>
<evidence type="ECO:0000313" key="15">
    <source>
        <dbReference type="EnsemblProtists" id="EKX51993"/>
    </source>
</evidence>
<keyword evidence="8 11" id="KW-0067">ATP-binding</keyword>
<dbReference type="GO" id="GO:0005829">
    <property type="term" value="C:cytosol"/>
    <property type="evidence" value="ECO:0007669"/>
    <property type="project" value="UniProtKB-SubCell"/>
</dbReference>
<feature type="region of interest" description="Disordered" evidence="12">
    <location>
        <begin position="1378"/>
        <end position="1400"/>
    </location>
</feature>
<name>L1JV72_GUITC</name>
<dbReference type="GO" id="GO:0005524">
    <property type="term" value="F:ATP binding"/>
    <property type="evidence" value="ECO:0007669"/>
    <property type="project" value="UniProtKB-KW"/>
</dbReference>
<dbReference type="EMBL" id="JH992974">
    <property type="protein sequence ID" value="EKX51993.1"/>
    <property type="molecule type" value="Genomic_DNA"/>
</dbReference>
<dbReference type="RefSeq" id="XP_005838973.1">
    <property type="nucleotide sequence ID" value="XM_005838916.1"/>
</dbReference>
<dbReference type="InterPro" id="IPR029033">
    <property type="entry name" value="His_PPase_superfam"/>
</dbReference>
<dbReference type="Pfam" id="PF18086">
    <property type="entry name" value="PPIP5K2_N"/>
    <property type="match status" value="1"/>
</dbReference>
<proteinExistence type="inferred from homology"/>
<feature type="region of interest" description="Disordered" evidence="12">
    <location>
        <begin position="379"/>
        <end position="418"/>
    </location>
</feature>
<keyword evidence="7 11" id="KW-0418">Kinase</keyword>
<evidence type="ECO:0000313" key="14">
    <source>
        <dbReference type="EMBL" id="EKX51993.1"/>
    </source>
</evidence>
<dbReference type="GO" id="GO:0000828">
    <property type="term" value="F:inositol hexakisphosphate kinase activity"/>
    <property type="evidence" value="ECO:0007669"/>
    <property type="project" value="TreeGrafter"/>
</dbReference>
<comment type="function">
    <text evidence="11">Bifunctional inositol kinase that acts in concert with the IP6K kinases to synthesize the diphosphate group-containing inositol pyrophosphates diphosphoinositol pentakisphosphate, PP-InsP5, and bis-diphosphoinositol tetrakisphosphate, (PP)2-InsP4. PP-InsP5 and (PP)2-InsP4, also respectively called InsP7 and InsP8, may regulate a variety of cellular processes, including apoptosis, vesicle trafficking, cytoskeletal dynamics, and exocytosis. Phosphorylates inositol hexakisphosphate (InsP6).</text>
</comment>
<dbReference type="PaxDb" id="55529-EKX51993"/>
<protein>
    <recommendedName>
        <fullName evidence="11">Inositol hexakisphosphate and diphosphoinositol-pentakisphosphate kinase</fullName>
        <ecNumber evidence="11">2.7.4.24</ecNumber>
    </recommendedName>
</protein>
<organism evidence="14">
    <name type="scientific">Guillardia theta (strain CCMP2712)</name>
    <name type="common">Cryptophyte</name>
    <dbReference type="NCBI Taxonomy" id="905079"/>
    <lineage>
        <taxon>Eukaryota</taxon>
        <taxon>Cryptophyceae</taxon>
        <taxon>Pyrenomonadales</taxon>
        <taxon>Geminigeraceae</taxon>
        <taxon>Guillardia</taxon>
    </lineage>
</organism>
<keyword evidence="3 11" id="KW-0963">Cytoplasm</keyword>
<dbReference type="STRING" id="905079.L1JV72"/>
<dbReference type="SUPFAM" id="SSF53254">
    <property type="entry name" value="Phosphoglycerate mutase-like"/>
    <property type="match status" value="1"/>
</dbReference>
<feature type="compositionally biased region" description="Basic and acidic residues" evidence="12">
    <location>
        <begin position="379"/>
        <end position="402"/>
    </location>
</feature>
<dbReference type="KEGG" id="gtt:GUITHDRAFT_161489"/>
<dbReference type="InterPro" id="IPR033379">
    <property type="entry name" value="Acid_Pase_AS"/>
</dbReference>
<comment type="catalytic activity">
    <reaction evidence="9">
        <text>5-diphospho-1D-myo-inositol 1,2,3,4,6-pentakisphosphate + ATP + H(+) = 1,5-bis(diphospho)-1D-myo-inositol 2,3,4,6-tetrakisphosphate + ADP</text>
        <dbReference type="Rhea" id="RHEA:10276"/>
        <dbReference type="ChEBI" id="CHEBI:15378"/>
        <dbReference type="ChEBI" id="CHEBI:30616"/>
        <dbReference type="ChEBI" id="CHEBI:58628"/>
        <dbReference type="ChEBI" id="CHEBI:77983"/>
        <dbReference type="ChEBI" id="CHEBI:456216"/>
        <dbReference type="EC" id="2.7.4.24"/>
    </reaction>
    <physiologicalReaction direction="left-to-right" evidence="9">
        <dbReference type="Rhea" id="RHEA:10277"/>
    </physiologicalReaction>
</comment>
<keyword evidence="5 11" id="KW-0808">Transferase</keyword>
<dbReference type="Pfam" id="PF00328">
    <property type="entry name" value="His_Phos_2"/>
    <property type="match status" value="1"/>
</dbReference>
<dbReference type="InterPro" id="IPR040557">
    <property type="entry name" value="VIP1_N"/>
</dbReference>
<evidence type="ECO:0000256" key="7">
    <source>
        <dbReference type="ARBA" id="ARBA00022777"/>
    </source>
</evidence>
<evidence type="ECO:0000256" key="5">
    <source>
        <dbReference type="ARBA" id="ARBA00022679"/>
    </source>
</evidence>
<dbReference type="GO" id="GO:0033857">
    <property type="term" value="F:5-diphosphoinositol pentakisphosphate 1-kinase activity"/>
    <property type="evidence" value="ECO:0007669"/>
    <property type="project" value="TreeGrafter"/>
</dbReference>
<evidence type="ECO:0000256" key="6">
    <source>
        <dbReference type="ARBA" id="ARBA00022741"/>
    </source>
</evidence>
<sequence>MSGKGTTRTGSGSGVHAINIGLCAMDKKVDGKPMRELVQRLSKCTECVTVILMNRAGEFSFTLFGDDLILNKPVEEWPTCDVLIAFYSGGFPLKKAMDYAEMHPEMHLLNDLEVQNMLFDRRCVYKMLTDNGIPVPHHVFCNRGEDKVGLFIPGMAKPGPPWPTSHFEEFEDYIICDGVRINKPFVEKPVSGEDHNVWIYYPRSAGGGIKKLFRKVDNKSSDFFPDENETRKEGSYIYEEFMTTDGTDVKVYAVGPEYAHAEARKSPVVDGVVQRSDDGKEIRYPVMLSRRQKRIAHDVVMAFKQTVCGFDLLVCGGKNYVCDVNGWSFVKNSQRFWDDATCTLRQMIFLEQRRRRRLGHGFAPEPRVRSFNDLEVLHPMHPHDENANESEEGAKEVDKEKEEDAEEEEPEEPETEQLRCVIAIIRHGDRTPKQKMKLKIQRDGPCQAIFDLFSKMSDPEKPTKEVKLKTAKELTTMLDTTRTMLRQLRQSDDEEAGEELKSKLEQMRSVLEKGGKFSGINRKVQIKPTKFEAASPEGQGERSESYGQVIELLIVAKWGGSLTDLGKAQAAELGERFRDELYPGDSTTFLRLHNSYRHDLKIYSSDEGRVQMTAAAFTKSFLGLEGELTPILVSLVSKDRNAHSMLDPSGVNLSKGIQEEVKATLRGILSRNEDITDISTKEFNALSSAVVNAIKAIRNPTEKLTELRKSIYRLLAELDEHIKKQKLAVRLDPHDPEHSSDVADMIDLENGETLRLMHSRWKKLYDDLWDEKGETFDISKIPDVYDCCKYDAIHTQPRLGLKELENTYKISRQLSEFVAPSEYGLTRRQRLDIGSTICRNLIDKISIDIESALLKPKMENEEAISESDDENEGTLRLNPDFMNDEDFIDHQIKTRLYFTSESHVHSILNTLRYYYHVDSQSKRNAVFSPESQLALNVIPEFDYLSQIVFKVYENLTVAETDSRRYFMRIGVSPGVAGNCIELHEGSCGARGCQPLQWLSPDGEILRAQTFLRICKKISQRVDQQRDGLLQARKDLEKPPSPVVKNGSSEGTHIRSNGRSPSPHAPSATVSQHAGIRRHPSSSRAYLFPSRSRLPLISLRCSIAEQLAAPTVVSEYFSAQTRLGLLRTQMLEWYEEEDRYEEDAEAILNEFVNHVKSSTNWVVVQESESEIIATYQDSSGAALLHVGLYGLENWKSLRVIRDPSIPAEPFFELRMVGTEVLTQEIAYEIVKELMSNVFAKFSGEEWRSEDLPQIGTSGLTDKNGDDVNQALVRPPCTAACLQRAIPGEDRPFMDTSSITDWLLPQLQIEMKDEDDYLGVPGTTPVDGREYAEGHFGVYALNKRPPKIPENQTEPYIPSTQRSNRSFRIEVSKYETEELRRRGMATEELEGEYLDEEKEENW</sequence>
<feature type="region of interest" description="Disordered" evidence="12">
    <location>
        <begin position="1030"/>
        <end position="1081"/>
    </location>
</feature>
<accession>L1JV72</accession>
<evidence type="ECO:0000256" key="10">
    <source>
        <dbReference type="ARBA" id="ARBA00034629"/>
    </source>
</evidence>
<dbReference type="SUPFAM" id="SSF56059">
    <property type="entry name" value="Glutathione synthetase ATP-binding domain-like"/>
    <property type="match status" value="1"/>
</dbReference>
<evidence type="ECO:0000256" key="2">
    <source>
        <dbReference type="ARBA" id="ARBA00005609"/>
    </source>
</evidence>
<dbReference type="OMA" id="IQERWCC"/>
<reference evidence="14 16" key="1">
    <citation type="journal article" date="2012" name="Nature">
        <title>Algal genomes reveal evolutionary mosaicism and the fate of nucleomorphs.</title>
        <authorList>
            <consortium name="DOE Joint Genome Institute"/>
            <person name="Curtis B.A."/>
            <person name="Tanifuji G."/>
            <person name="Burki F."/>
            <person name="Gruber A."/>
            <person name="Irimia M."/>
            <person name="Maruyama S."/>
            <person name="Arias M.C."/>
            <person name="Ball S.G."/>
            <person name="Gile G.H."/>
            <person name="Hirakawa Y."/>
            <person name="Hopkins J.F."/>
            <person name="Kuo A."/>
            <person name="Rensing S.A."/>
            <person name="Schmutz J."/>
            <person name="Symeonidi A."/>
            <person name="Elias M."/>
            <person name="Eveleigh R.J."/>
            <person name="Herman E.K."/>
            <person name="Klute M.J."/>
            <person name="Nakayama T."/>
            <person name="Obornik M."/>
            <person name="Reyes-Prieto A."/>
            <person name="Armbrust E.V."/>
            <person name="Aves S.J."/>
            <person name="Beiko R.G."/>
            <person name="Coutinho P."/>
            <person name="Dacks J.B."/>
            <person name="Durnford D.G."/>
            <person name="Fast N.M."/>
            <person name="Green B.R."/>
            <person name="Grisdale C.J."/>
            <person name="Hempel F."/>
            <person name="Henrissat B."/>
            <person name="Hoppner M.P."/>
            <person name="Ishida K."/>
            <person name="Kim E."/>
            <person name="Koreny L."/>
            <person name="Kroth P.G."/>
            <person name="Liu Y."/>
            <person name="Malik S.B."/>
            <person name="Maier U.G."/>
            <person name="McRose D."/>
            <person name="Mock T."/>
            <person name="Neilson J.A."/>
            <person name="Onodera N.T."/>
            <person name="Poole A.M."/>
            <person name="Pritham E.J."/>
            <person name="Richards T.A."/>
            <person name="Rocap G."/>
            <person name="Roy S.W."/>
            <person name="Sarai C."/>
            <person name="Schaack S."/>
            <person name="Shirato S."/>
            <person name="Slamovits C.H."/>
            <person name="Spencer D.F."/>
            <person name="Suzuki S."/>
            <person name="Worden A.Z."/>
            <person name="Zauner S."/>
            <person name="Barry K."/>
            <person name="Bell C."/>
            <person name="Bharti A.K."/>
            <person name="Crow J.A."/>
            <person name="Grimwood J."/>
            <person name="Kramer R."/>
            <person name="Lindquist E."/>
            <person name="Lucas S."/>
            <person name="Salamov A."/>
            <person name="McFadden G.I."/>
            <person name="Lane C.E."/>
            <person name="Keeling P.J."/>
            <person name="Gray M.W."/>
            <person name="Grigoriev I.V."/>
            <person name="Archibald J.M."/>
        </authorList>
    </citation>
    <scope>NUCLEOTIDE SEQUENCE</scope>
    <source>
        <strain evidence="14 16">CCMP2712</strain>
    </source>
</reference>
<dbReference type="Gene3D" id="3.40.50.1240">
    <property type="entry name" value="Phosphoglycerate mutase-like"/>
    <property type="match status" value="1"/>
</dbReference>
<comment type="similarity">
    <text evidence="2 11">Belongs to the histidine acid phosphatase family. VIP1 subfamily.</text>
</comment>
<dbReference type="EC" id="2.7.4.24" evidence="11"/>
<feature type="region of interest" description="Disordered" evidence="12">
    <location>
        <begin position="1341"/>
        <end position="1362"/>
    </location>
</feature>
<dbReference type="OrthoDB" id="18042at2759"/>
<dbReference type="Gene3D" id="3.30.470.20">
    <property type="entry name" value="ATP-grasp fold, B domain"/>
    <property type="match status" value="1"/>
</dbReference>
<dbReference type="InterPro" id="IPR000560">
    <property type="entry name" value="His_Pase_clade-2"/>
</dbReference>